<organism evidence="2 3">
    <name type="scientific">Mycolicibacterium poriferae</name>
    <dbReference type="NCBI Taxonomy" id="39694"/>
    <lineage>
        <taxon>Bacteria</taxon>
        <taxon>Bacillati</taxon>
        <taxon>Actinomycetota</taxon>
        <taxon>Actinomycetes</taxon>
        <taxon>Mycobacteriales</taxon>
        <taxon>Mycobacteriaceae</taxon>
        <taxon>Mycolicibacterium</taxon>
    </lineage>
</organism>
<proteinExistence type="predicted"/>
<gene>
    <name evidence="2" type="ORF">MPOR_09940</name>
</gene>
<dbReference type="Proteomes" id="UP000466785">
    <property type="component" value="Chromosome"/>
</dbReference>
<protein>
    <submittedName>
        <fullName evidence="2">Nitrate ABC transporter substrate-binding protein</fullName>
    </submittedName>
</protein>
<dbReference type="AlphaFoldDB" id="A0A6N4V7I7"/>
<keyword evidence="1" id="KW-0732">Signal</keyword>
<evidence type="ECO:0000313" key="3">
    <source>
        <dbReference type="Proteomes" id="UP000466785"/>
    </source>
</evidence>
<dbReference type="Gene3D" id="3.40.190.10">
    <property type="entry name" value="Periplasmic binding protein-like II"/>
    <property type="match status" value="1"/>
</dbReference>
<evidence type="ECO:0000313" key="2">
    <source>
        <dbReference type="EMBL" id="BBX49968.1"/>
    </source>
</evidence>
<feature type="chain" id="PRO_5038557358" evidence="1">
    <location>
        <begin position="24"/>
        <end position="385"/>
    </location>
</feature>
<evidence type="ECO:0000256" key="1">
    <source>
        <dbReference type="SAM" id="SignalP"/>
    </source>
</evidence>
<reference evidence="2 3" key="1">
    <citation type="journal article" date="2019" name="Emerg. Microbes Infect.">
        <title>Comprehensive subspecies identification of 175 nontuberculous mycobacteria species based on 7547 genomic profiles.</title>
        <authorList>
            <person name="Matsumoto Y."/>
            <person name="Kinjo T."/>
            <person name="Motooka D."/>
            <person name="Nabeya D."/>
            <person name="Jung N."/>
            <person name="Uechi K."/>
            <person name="Horii T."/>
            <person name="Iida T."/>
            <person name="Fujita J."/>
            <person name="Nakamura S."/>
        </authorList>
    </citation>
    <scope>NUCLEOTIDE SEQUENCE [LARGE SCALE GENOMIC DNA]</scope>
    <source>
        <strain evidence="2 3">JCM 12603</strain>
    </source>
</reference>
<keyword evidence="3" id="KW-1185">Reference proteome</keyword>
<dbReference type="EMBL" id="AP022570">
    <property type="protein sequence ID" value="BBX49968.1"/>
    <property type="molecule type" value="Genomic_DNA"/>
</dbReference>
<dbReference type="RefSeq" id="WP_163672793.1">
    <property type="nucleotide sequence ID" value="NZ_AP022570.1"/>
</dbReference>
<dbReference type="KEGG" id="mpof:MPOR_09940"/>
<dbReference type="PROSITE" id="PS51257">
    <property type="entry name" value="PROKAR_LIPOPROTEIN"/>
    <property type="match status" value="1"/>
</dbReference>
<accession>A0A6N4V7I7</accession>
<name>A0A6N4V7I7_9MYCO</name>
<feature type="signal peptide" evidence="1">
    <location>
        <begin position="1"/>
        <end position="23"/>
    </location>
</feature>
<sequence>MHVYKIARTASVLVAVGSVAALAGCSSDPAPEAGSDERAAAAYTTDLSGVCPDTVVIQTGWFPQPERGYLYQLIGTEGVVDVDKGAYVGPLGSTGVDLEVRVGGPYVGDQSAVSMLYQDPDILLGEVNTDEALNLNAEFPTVSVFAPLEQSPQVLLWDPEKHEFGSMADIGASGLPVLVYGSDDPWVTYFVEEGQLTAGQIDDSYDGSPSRLVASGGDVVQQGYVTSEPYTYQHDFPEWGQPVDSLLLAEAGYNPYENALGATPQTLEQRRDCLAGLVPLLQQAQVDYISDPGPMNERLVSIVEELASSWTLTLDANEFATETMRERGVVGNGADGTLGNFDPARVTEFSTLVTPILAESNPDFVPVDDPAVVYTNEFIDPEIGL</sequence>